<evidence type="ECO:0000259" key="4">
    <source>
        <dbReference type="Pfam" id="PF09324"/>
    </source>
</evidence>
<dbReference type="Pfam" id="PF16206">
    <property type="entry name" value="Mon2_C"/>
    <property type="match status" value="1"/>
</dbReference>
<dbReference type="EMBL" id="LHPF02000019">
    <property type="protein sequence ID" value="PSC70505.1"/>
    <property type="molecule type" value="Genomic_DNA"/>
</dbReference>
<feature type="compositionally biased region" description="Low complexity" evidence="3">
    <location>
        <begin position="1783"/>
        <end position="1823"/>
    </location>
</feature>
<dbReference type="Proteomes" id="UP000239649">
    <property type="component" value="Unassembled WGS sequence"/>
</dbReference>
<evidence type="ECO:0000313" key="9">
    <source>
        <dbReference type="Proteomes" id="UP000239649"/>
    </source>
</evidence>
<dbReference type="OrthoDB" id="294853at2759"/>
<feature type="domain" description="Mon2/Sec7/BIG1-like HDS" evidence="4">
    <location>
        <begin position="808"/>
        <end position="876"/>
    </location>
</feature>
<dbReference type="InterPro" id="IPR032629">
    <property type="entry name" value="DCB_dom"/>
</dbReference>
<feature type="domain" description="Mon2/Sec7/BIG1-like dimerisation and cyclophilin-binding" evidence="7">
    <location>
        <begin position="6"/>
        <end position="188"/>
    </location>
</feature>
<sequence>MSAAMLEVEFRALAQEARSKEGLAGFFSSAADQQAVKDAAERVILKVRGFADAPDAMDQVKTHYQEVLRPLQLSLETKSDRLKSRALAIAQNLIANHALPAEASEAVIAMLGQVGRNTDENVQLKTLQTALTVLQSPLRPHSEEQIGAVLGVCLRLTNKKGHKDAVLTTAAATVRQAVALVLSYVDVEAELQGQRMRDAGGEGGEEASPRGGAATAAQKLVEDLCNIASGAPPLWLKSPSLPRTFVLELLDFVLVNSPAVFRQLPPFQAALSVRMTQLIQAQLQDHLDAGAAGNSFATANFTTFRALLRLARTLLRSFYPLLGPRSGALVQSLLAGLAPRYPLYQRIALMQLVRQLLADPLVTYHLFATYDLSGERKLDAVQALCRGAGEVVDATLKAVNKDPEDDPPLDVVAGLYSDKTAGKKDWAMEAEFEAVGQQAQRGFLSMLAIDALLAFMGSVEKLTDMAVDQSGSVPSPLVGAPGSVDRVDVEVVKAMVERTWRGLLSAISQLLQRSTGEELVLQLLRGYQVFTQACGNLPLLEPRDAFLANLCDFALASAPDGGEAEMSPRSAAALPPAAEKMVSPRGSLAAAGGEAAAESGLVLAPKNVQSMRTLFNIAHRLSNVLGPSWSLVLETLFRLDRILNSPRTTTQEVSAQSDDAAMPSDLVILAAAASQLFECTRDMSREAVVSLLSGLRDVSMRHIPAATAAVGQAPKLFALNRMVEVLLFNIGRIYDLWAIFLSHVLEVINDPRPPVRAAAIEALGRAITGALGSLAPPPSAAAASAAASAEQLAGAAASGGDSTGGVEHMLLVALEALFNADKERDVRAGVLRVLLSVLQRHGECLSDGWTPVFRLLAAVPAAGEAEAIDLGFQSLQLTCSDYMTAMPFARLKRCLEVAVLYSSQQVDMNVSLTTISLLWNAADLFGKATAAAPSRPGSAGPTRAAADEDSDTEVEAAVALPPPAEEEAASPGGTKRGQLAAALTAAQSEELLQMIFLALQAVSQDARPEIRNSGVRTLFAVVVNQGPRLSRALWEQCLWEMLFPLLRHAYLMSATASRDEAESMLLGQSRGKEVRMMVHHSRNSEQKQWDETVVIALGGMARLLRAHLPAIVGMDRVAAGWEEMMVVVESSMAGGRKEVALAATTLLSAVLQAHGSITDIVSPAMWKRSVRAVGVGVEAATSPTCMVPLAARTELLALIGQLYTTLRSRFDAEDTALVFVWVEKFSRNPWSDDDAANSAQVVVGMPAVQKAALALLPKLAPTHLPQLYPEYIYSIVRLLRPEHVIEQWQEQQEQQREASEQAATAAAANQFSIPAEPPAMPAGAGSPPPSAAAGGADLNNTGNSLMHGAMKQPPGQVAQAKFSLTSAFLEKVVEQLVVAYREAPLGVRATTFASVVSGLGRCMEVRYIVYHESLWRVSAQAFNAAVPAGLPALAAAAAAGEDTAASWEALADAFETFLLGANTLAGAQAGAAHHDGSLASDATQLRGGSASDSGASGSRTASQGQEVTSRGPQGAGGVAGAVGAAAPPPEPAPLPGGAAPTPLTPQQARQDADLEVAVLDCLTDAVLRQCGAAPVEMKERLIGTVDGGASRPRELSVPQATTSSNFAHVCIRKMYVLCSRGGGGAADTDGCLLEVSRLALPVFVARCDAVLRAYAEDQARLVAHVPAGGPTGPGRARLDEVLCILEVLASMTVAPAVADATLPASEFLTQMVRNLRSRPEVHARGRERTHLLLLYGALCGCITCREGRVREMVKDVLLLAGAELGVGVPLPALPSRQPSRQMSSLAAAAAASSRRTSSIGETAPTAAPAAGSRRSSSVGEALL</sequence>
<organism evidence="8 9">
    <name type="scientific">Micractinium conductrix</name>
    <dbReference type="NCBI Taxonomy" id="554055"/>
    <lineage>
        <taxon>Eukaryota</taxon>
        <taxon>Viridiplantae</taxon>
        <taxon>Chlorophyta</taxon>
        <taxon>core chlorophytes</taxon>
        <taxon>Trebouxiophyceae</taxon>
        <taxon>Chlorellales</taxon>
        <taxon>Chlorellaceae</taxon>
        <taxon>Chlorella clade</taxon>
        <taxon>Micractinium</taxon>
    </lineage>
</organism>
<feature type="compositionally biased region" description="Pro residues" evidence="3">
    <location>
        <begin position="1315"/>
        <end position="1330"/>
    </location>
</feature>
<dbReference type="Pfam" id="PF09324">
    <property type="entry name" value="Sec7-like_HDS"/>
    <property type="match status" value="1"/>
</dbReference>
<keyword evidence="2" id="KW-0653">Protein transport</keyword>
<dbReference type="InterPro" id="IPR032817">
    <property type="entry name" value="Mon2_C"/>
</dbReference>
<dbReference type="InterPro" id="IPR015403">
    <property type="entry name" value="Mon2/Sec7/BIG1-like_HDS"/>
</dbReference>
<dbReference type="PANTHER" id="PTHR34199:SF4">
    <property type="entry name" value="ARM REPEAT SUPERFAMILY PROTEIN"/>
    <property type="match status" value="1"/>
</dbReference>
<keyword evidence="1" id="KW-0813">Transport</keyword>
<evidence type="ECO:0000259" key="7">
    <source>
        <dbReference type="Pfam" id="PF16213"/>
    </source>
</evidence>
<feature type="region of interest" description="Disordered" evidence="3">
    <location>
        <begin position="1481"/>
        <end position="1550"/>
    </location>
</feature>
<evidence type="ECO:0000256" key="2">
    <source>
        <dbReference type="ARBA" id="ARBA00022927"/>
    </source>
</evidence>
<feature type="domain" description="Mon2/Sec7/BIG1-like HUS" evidence="5">
    <location>
        <begin position="216"/>
        <end position="376"/>
    </location>
</feature>
<evidence type="ECO:0000256" key="3">
    <source>
        <dbReference type="SAM" id="MobiDB-lite"/>
    </source>
</evidence>
<feature type="compositionally biased region" description="Low complexity" evidence="3">
    <location>
        <begin position="1487"/>
        <end position="1502"/>
    </location>
</feature>
<proteinExistence type="predicted"/>
<dbReference type="SUPFAM" id="SSF48371">
    <property type="entry name" value="ARM repeat"/>
    <property type="match status" value="1"/>
</dbReference>
<evidence type="ECO:0000256" key="1">
    <source>
        <dbReference type="ARBA" id="ARBA00022448"/>
    </source>
</evidence>
<evidence type="ECO:0000259" key="5">
    <source>
        <dbReference type="Pfam" id="PF12783"/>
    </source>
</evidence>
<feature type="region of interest" description="Disordered" evidence="3">
    <location>
        <begin position="930"/>
        <end position="976"/>
    </location>
</feature>
<feature type="compositionally biased region" description="Low complexity" evidence="3">
    <location>
        <begin position="930"/>
        <end position="942"/>
    </location>
</feature>
<name>A0A2P6V8U0_9CHLO</name>
<evidence type="ECO:0000259" key="6">
    <source>
        <dbReference type="Pfam" id="PF16206"/>
    </source>
</evidence>
<accession>A0A2P6V8U0</accession>
<comment type="caution">
    <text evidence="8">The sequence shown here is derived from an EMBL/GenBank/DDBJ whole genome shotgun (WGS) entry which is preliminary data.</text>
</comment>
<dbReference type="Pfam" id="PF12783">
    <property type="entry name" value="Sec7-like_HUS"/>
    <property type="match status" value="1"/>
</dbReference>
<protein>
    <submittedName>
        <fullName evidence="8">MON2-like protein isoform X1</fullName>
    </submittedName>
</protein>
<evidence type="ECO:0000313" key="8">
    <source>
        <dbReference type="EMBL" id="PSC70505.1"/>
    </source>
</evidence>
<feature type="region of interest" description="Disordered" evidence="3">
    <location>
        <begin position="1775"/>
        <end position="1823"/>
    </location>
</feature>
<keyword evidence="9" id="KW-1185">Reference proteome</keyword>
<dbReference type="PANTHER" id="PTHR34199">
    <property type="entry name" value="NUMOD3 MOTIF FAMILY PROTEIN, EXPRESSED"/>
    <property type="match status" value="1"/>
</dbReference>
<dbReference type="InterPro" id="IPR032691">
    <property type="entry name" value="Mon2/Sec7/BIG1-like_HUS"/>
</dbReference>
<feature type="domain" description="Mon2 C-terminal" evidence="6">
    <location>
        <begin position="881"/>
        <end position="1185"/>
    </location>
</feature>
<feature type="region of interest" description="Disordered" evidence="3">
    <location>
        <begin position="1314"/>
        <end position="1351"/>
    </location>
</feature>
<gene>
    <name evidence="8" type="ORF">C2E20_6024</name>
</gene>
<dbReference type="GO" id="GO:0015031">
    <property type="term" value="P:protein transport"/>
    <property type="evidence" value="ECO:0007669"/>
    <property type="project" value="UniProtKB-KW"/>
</dbReference>
<dbReference type="Pfam" id="PF16213">
    <property type="entry name" value="DCB"/>
    <property type="match status" value="1"/>
</dbReference>
<dbReference type="STRING" id="554055.A0A2P6V8U0"/>
<dbReference type="InterPro" id="IPR016024">
    <property type="entry name" value="ARM-type_fold"/>
</dbReference>
<reference evidence="8 9" key="1">
    <citation type="journal article" date="2018" name="Plant J.">
        <title>Genome sequences of Chlorella sorokiniana UTEX 1602 and Micractinium conductrix SAG 241.80: implications to maltose excretion by a green alga.</title>
        <authorList>
            <person name="Arriola M.B."/>
            <person name="Velmurugan N."/>
            <person name="Zhang Y."/>
            <person name="Plunkett M.H."/>
            <person name="Hondzo H."/>
            <person name="Barney B.M."/>
        </authorList>
    </citation>
    <scope>NUCLEOTIDE SEQUENCE [LARGE SCALE GENOMIC DNA]</scope>
    <source>
        <strain evidence="8 9">SAG 241.80</strain>
    </source>
</reference>
<feature type="compositionally biased region" description="Low complexity" evidence="3">
    <location>
        <begin position="1535"/>
        <end position="1546"/>
    </location>
</feature>